<feature type="transmembrane region" description="Helical" evidence="6">
    <location>
        <begin position="156"/>
        <end position="179"/>
    </location>
</feature>
<dbReference type="AlphaFoldDB" id="A0A7X8TLI2"/>
<protein>
    <submittedName>
        <fullName evidence="7">Formate/nitrite transporter family protein</fullName>
    </submittedName>
</protein>
<dbReference type="RefSeq" id="WP_168888471.1">
    <property type="nucleotide sequence ID" value="NZ_JABAHY010000019.1"/>
</dbReference>
<comment type="subcellular location">
    <subcellularLocation>
        <location evidence="1">Membrane</location>
        <topology evidence="1">Multi-pass membrane protein</topology>
    </subcellularLocation>
</comment>
<feature type="transmembrane region" description="Helical" evidence="6">
    <location>
        <begin position="61"/>
        <end position="90"/>
    </location>
</feature>
<feature type="transmembrane region" description="Helical" evidence="6">
    <location>
        <begin position="236"/>
        <end position="259"/>
    </location>
</feature>
<keyword evidence="8" id="KW-1185">Reference proteome</keyword>
<feature type="transmembrane region" description="Helical" evidence="6">
    <location>
        <begin position="191"/>
        <end position="216"/>
    </location>
</feature>
<comment type="caution">
    <text evidence="7">The sequence shown here is derived from an EMBL/GenBank/DDBJ whole genome shotgun (WGS) entry which is preliminary data.</text>
</comment>
<dbReference type="Gene3D" id="1.20.1080.10">
    <property type="entry name" value="Glycerol uptake facilitator protein"/>
    <property type="match status" value="1"/>
</dbReference>
<evidence type="ECO:0000256" key="5">
    <source>
        <dbReference type="ARBA" id="ARBA00049660"/>
    </source>
</evidence>
<name>A0A7X8TLI2_9MICC</name>
<gene>
    <name evidence="7" type="ORF">HGQ17_13470</name>
</gene>
<evidence type="ECO:0000256" key="6">
    <source>
        <dbReference type="SAM" id="Phobius"/>
    </source>
</evidence>
<feature type="transmembrane region" description="Helical" evidence="6">
    <location>
        <begin position="102"/>
        <end position="125"/>
    </location>
</feature>
<dbReference type="Proteomes" id="UP000523139">
    <property type="component" value="Unassembled WGS sequence"/>
</dbReference>
<sequence>MSYVSPPDVAEDMLEQGTSKAELSTFQQLLRSTFAVFILGGATAMAIQATEETGIGLVGALVFPLGLTVVVLLSMELLTGNFALVPLAVLEGRAKLSGLLRSFGWVLAGHVIGGLLCAALFAALLTEFWTIDSGLLLNGFIESAEENTLRYQQMGAVAGIGLALLSGILCNWLVVLGVVMGMTSTSTTGKIMALWLPIAAFFYLGLEHAVVNLFVIPAGMFMGADVSIADWWIWNQIPVLIGNLIGGLVLLGLPVYLAYRQKQ</sequence>
<dbReference type="Pfam" id="PF01226">
    <property type="entry name" value="Form_Nir_trans"/>
    <property type="match status" value="1"/>
</dbReference>
<evidence type="ECO:0000313" key="7">
    <source>
        <dbReference type="EMBL" id="NLS10985.1"/>
    </source>
</evidence>
<dbReference type="PANTHER" id="PTHR30520">
    <property type="entry name" value="FORMATE TRANSPORTER-RELATED"/>
    <property type="match status" value="1"/>
</dbReference>
<dbReference type="EMBL" id="JABAHY010000019">
    <property type="protein sequence ID" value="NLS10985.1"/>
    <property type="molecule type" value="Genomic_DNA"/>
</dbReference>
<proteinExistence type="inferred from homology"/>
<accession>A0A7X8TLI2</accession>
<dbReference type="GO" id="GO:0015499">
    <property type="term" value="F:formate transmembrane transporter activity"/>
    <property type="evidence" value="ECO:0007669"/>
    <property type="project" value="TreeGrafter"/>
</dbReference>
<reference evidence="7 8" key="1">
    <citation type="submission" date="2020-04" db="EMBL/GenBank/DDBJ databases">
        <title>Nesterenkonia sp. nov., isolated from marine sediment.</title>
        <authorList>
            <person name="Zhang G."/>
        </authorList>
    </citation>
    <scope>NUCLEOTIDE SEQUENCE [LARGE SCALE GENOMIC DNA]</scope>
    <source>
        <strain evidence="7 8">MY13</strain>
    </source>
</reference>
<organism evidence="7 8">
    <name type="scientific">Nesterenkonia sedimenti</name>
    <dbReference type="NCBI Taxonomy" id="1463632"/>
    <lineage>
        <taxon>Bacteria</taxon>
        <taxon>Bacillati</taxon>
        <taxon>Actinomycetota</taxon>
        <taxon>Actinomycetes</taxon>
        <taxon>Micrococcales</taxon>
        <taxon>Micrococcaceae</taxon>
        <taxon>Nesterenkonia</taxon>
    </lineage>
</organism>
<evidence type="ECO:0000313" key="8">
    <source>
        <dbReference type="Proteomes" id="UP000523139"/>
    </source>
</evidence>
<dbReference type="GO" id="GO:0005886">
    <property type="term" value="C:plasma membrane"/>
    <property type="evidence" value="ECO:0007669"/>
    <property type="project" value="TreeGrafter"/>
</dbReference>
<comment type="similarity">
    <text evidence="5">Belongs to the FNT transporter (TC 1.A.16) family.</text>
</comment>
<dbReference type="InterPro" id="IPR023271">
    <property type="entry name" value="Aquaporin-like"/>
</dbReference>
<evidence type="ECO:0000256" key="2">
    <source>
        <dbReference type="ARBA" id="ARBA00022692"/>
    </source>
</evidence>
<dbReference type="InterPro" id="IPR000292">
    <property type="entry name" value="For/NO2_transpt"/>
</dbReference>
<keyword evidence="4 6" id="KW-0472">Membrane</keyword>
<evidence type="ECO:0000256" key="3">
    <source>
        <dbReference type="ARBA" id="ARBA00022989"/>
    </source>
</evidence>
<evidence type="ECO:0000256" key="1">
    <source>
        <dbReference type="ARBA" id="ARBA00004141"/>
    </source>
</evidence>
<feature type="transmembrane region" description="Helical" evidence="6">
    <location>
        <begin position="29"/>
        <end position="49"/>
    </location>
</feature>
<dbReference type="PANTHER" id="PTHR30520:SF6">
    <property type="entry name" value="FORMATE_NITRATE FAMILY TRANSPORTER (EUROFUNG)"/>
    <property type="match status" value="1"/>
</dbReference>
<evidence type="ECO:0000256" key="4">
    <source>
        <dbReference type="ARBA" id="ARBA00023136"/>
    </source>
</evidence>
<keyword evidence="3 6" id="KW-1133">Transmembrane helix</keyword>
<keyword evidence="2 6" id="KW-0812">Transmembrane</keyword>